<dbReference type="InterPro" id="IPR036388">
    <property type="entry name" value="WH-like_DNA-bd_sf"/>
</dbReference>
<dbReference type="InterPro" id="IPR013249">
    <property type="entry name" value="RNA_pol_sigma70_r4_t2"/>
</dbReference>
<keyword evidence="5" id="KW-0804">Transcription</keyword>
<dbReference type="GO" id="GO:0006352">
    <property type="term" value="P:DNA-templated transcription initiation"/>
    <property type="evidence" value="ECO:0007669"/>
    <property type="project" value="InterPro"/>
</dbReference>
<evidence type="ECO:0000256" key="3">
    <source>
        <dbReference type="ARBA" id="ARBA00023082"/>
    </source>
</evidence>
<dbReference type="Pfam" id="PF08281">
    <property type="entry name" value="Sigma70_r4_2"/>
    <property type="match status" value="1"/>
</dbReference>
<evidence type="ECO:0000259" key="6">
    <source>
        <dbReference type="Pfam" id="PF04542"/>
    </source>
</evidence>
<evidence type="ECO:0000313" key="9">
    <source>
        <dbReference type="Proteomes" id="UP000619260"/>
    </source>
</evidence>
<keyword evidence="9" id="KW-1185">Reference proteome</keyword>
<dbReference type="RefSeq" id="WP_203898047.1">
    <property type="nucleotide sequence ID" value="NZ_BOPF01000004.1"/>
</dbReference>
<name>A0A8J4DN41_9ACTN</name>
<dbReference type="GO" id="GO:0016987">
    <property type="term" value="F:sigma factor activity"/>
    <property type="evidence" value="ECO:0007669"/>
    <property type="project" value="UniProtKB-KW"/>
</dbReference>
<dbReference type="Proteomes" id="UP000619260">
    <property type="component" value="Unassembled WGS sequence"/>
</dbReference>
<dbReference type="InterPro" id="IPR039425">
    <property type="entry name" value="RNA_pol_sigma-70-like"/>
</dbReference>
<dbReference type="NCBIfam" id="TIGR02937">
    <property type="entry name" value="sigma70-ECF"/>
    <property type="match status" value="1"/>
</dbReference>
<evidence type="ECO:0000313" key="8">
    <source>
        <dbReference type="EMBL" id="GIJ44470.1"/>
    </source>
</evidence>
<dbReference type="Gene3D" id="1.10.10.10">
    <property type="entry name" value="Winged helix-like DNA-binding domain superfamily/Winged helix DNA-binding domain"/>
    <property type="match status" value="1"/>
</dbReference>
<keyword evidence="2" id="KW-0805">Transcription regulation</keyword>
<dbReference type="Pfam" id="PF04542">
    <property type="entry name" value="Sigma70_r2"/>
    <property type="match status" value="1"/>
</dbReference>
<dbReference type="EMBL" id="BOPF01000004">
    <property type="protein sequence ID" value="GIJ44470.1"/>
    <property type="molecule type" value="Genomic_DNA"/>
</dbReference>
<evidence type="ECO:0000256" key="2">
    <source>
        <dbReference type="ARBA" id="ARBA00023015"/>
    </source>
</evidence>
<evidence type="ECO:0000256" key="4">
    <source>
        <dbReference type="ARBA" id="ARBA00023125"/>
    </source>
</evidence>
<keyword evidence="4" id="KW-0238">DNA-binding</keyword>
<feature type="domain" description="RNA polymerase sigma-70 region 2" evidence="6">
    <location>
        <begin position="16"/>
        <end position="79"/>
    </location>
</feature>
<dbReference type="Gene3D" id="1.10.1740.10">
    <property type="match status" value="1"/>
</dbReference>
<dbReference type="CDD" id="cd06171">
    <property type="entry name" value="Sigma70_r4"/>
    <property type="match status" value="1"/>
</dbReference>
<dbReference type="NCBIfam" id="TIGR02983">
    <property type="entry name" value="SigE-fam_strep"/>
    <property type="match status" value="1"/>
</dbReference>
<evidence type="ECO:0000256" key="1">
    <source>
        <dbReference type="ARBA" id="ARBA00010641"/>
    </source>
</evidence>
<dbReference type="InterPro" id="IPR013324">
    <property type="entry name" value="RNA_pol_sigma_r3/r4-like"/>
</dbReference>
<accession>A0A8J4DN41</accession>
<dbReference type="InterPro" id="IPR014284">
    <property type="entry name" value="RNA_pol_sigma-70_dom"/>
</dbReference>
<dbReference type="InterPro" id="IPR014325">
    <property type="entry name" value="RNA_pol_sigma-E_actinobac"/>
</dbReference>
<organism evidence="8 9">
    <name type="scientific">Virgisporangium aliadipatigenens</name>
    <dbReference type="NCBI Taxonomy" id="741659"/>
    <lineage>
        <taxon>Bacteria</taxon>
        <taxon>Bacillati</taxon>
        <taxon>Actinomycetota</taxon>
        <taxon>Actinomycetes</taxon>
        <taxon>Micromonosporales</taxon>
        <taxon>Micromonosporaceae</taxon>
        <taxon>Virgisporangium</taxon>
    </lineage>
</organism>
<dbReference type="InterPro" id="IPR007627">
    <property type="entry name" value="RNA_pol_sigma70_r2"/>
</dbReference>
<dbReference type="GO" id="GO:0003677">
    <property type="term" value="F:DNA binding"/>
    <property type="evidence" value="ECO:0007669"/>
    <property type="project" value="UniProtKB-KW"/>
</dbReference>
<comment type="similarity">
    <text evidence="1">Belongs to the sigma-70 factor family. ECF subfamily.</text>
</comment>
<dbReference type="AlphaFoldDB" id="A0A8J4DN41"/>
<dbReference type="PANTHER" id="PTHR43133">
    <property type="entry name" value="RNA POLYMERASE ECF-TYPE SIGMA FACTO"/>
    <property type="match status" value="1"/>
</dbReference>
<dbReference type="SUPFAM" id="SSF88946">
    <property type="entry name" value="Sigma2 domain of RNA polymerase sigma factors"/>
    <property type="match status" value="1"/>
</dbReference>
<reference evidence="8" key="1">
    <citation type="submission" date="2021-01" db="EMBL/GenBank/DDBJ databases">
        <title>Whole genome shotgun sequence of Virgisporangium aliadipatigenens NBRC 105644.</title>
        <authorList>
            <person name="Komaki H."/>
            <person name="Tamura T."/>
        </authorList>
    </citation>
    <scope>NUCLEOTIDE SEQUENCE</scope>
    <source>
        <strain evidence="8">NBRC 105644</strain>
    </source>
</reference>
<gene>
    <name evidence="8" type="ORF">Val02_13560</name>
</gene>
<sequence>MPDRSSDDDYTEYVTARLHTLHRLAFLLCGDSHRADDLVQQTITNLYVHWSRASAASNLDAYVRTMLVRSFIDEKRRGWSRVRLFAETPQQSVDLARPGPNVEDRQLLRDALTRLPRRQQAVLVLRFLCDMSVAETAEALNCSEGNIKSQTSHGLAAIRRVLGPHTLALLAGGTR</sequence>
<feature type="domain" description="RNA polymerase sigma factor 70 region 4 type 2" evidence="7">
    <location>
        <begin position="106"/>
        <end position="157"/>
    </location>
</feature>
<keyword evidence="3" id="KW-0731">Sigma factor</keyword>
<dbReference type="PANTHER" id="PTHR43133:SF50">
    <property type="entry name" value="ECF RNA POLYMERASE SIGMA FACTOR SIGM"/>
    <property type="match status" value="1"/>
</dbReference>
<protein>
    <submittedName>
        <fullName evidence="8">RNA polymerase sigma24 factor</fullName>
    </submittedName>
</protein>
<dbReference type="SUPFAM" id="SSF88659">
    <property type="entry name" value="Sigma3 and sigma4 domains of RNA polymerase sigma factors"/>
    <property type="match status" value="1"/>
</dbReference>
<proteinExistence type="inferred from homology"/>
<dbReference type="InterPro" id="IPR013325">
    <property type="entry name" value="RNA_pol_sigma_r2"/>
</dbReference>
<comment type="caution">
    <text evidence="8">The sequence shown here is derived from an EMBL/GenBank/DDBJ whole genome shotgun (WGS) entry which is preliminary data.</text>
</comment>
<evidence type="ECO:0000259" key="7">
    <source>
        <dbReference type="Pfam" id="PF08281"/>
    </source>
</evidence>
<evidence type="ECO:0000256" key="5">
    <source>
        <dbReference type="ARBA" id="ARBA00023163"/>
    </source>
</evidence>